<evidence type="ECO:0000313" key="4">
    <source>
        <dbReference type="Proteomes" id="UP000073492"/>
    </source>
</evidence>
<reference evidence="3 4" key="1">
    <citation type="submission" date="2015-07" db="EMBL/GenBank/DDBJ databases">
        <title>Comparative genomics of the Sigatoka disease complex on banana suggests a link between parallel evolutionary changes in Pseudocercospora fijiensis and Pseudocercospora eumusae and increased virulence on the banana host.</title>
        <authorList>
            <person name="Chang T.-C."/>
            <person name="Salvucci A."/>
            <person name="Crous P.W."/>
            <person name="Stergiopoulos I."/>
        </authorList>
    </citation>
    <scope>NUCLEOTIDE SEQUENCE [LARGE SCALE GENOMIC DNA]</scope>
    <source>
        <strain evidence="3 4">CBS 116634</strain>
    </source>
</reference>
<dbReference type="CDD" id="cd13426">
    <property type="entry name" value="Peptidase_G1"/>
    <property type="match status" value="1"/>
</dbReference>
<dbReference type="Proteomes" id="UP000073492">
    <property type="component" value="Unassembled WGS sequence"/>
</dbReference>
<dbReference type="InterPro" id="IPR013320">
    <property type="entry name" value="ConA-like_dom_sf"/>
</dbReference>
<accession>A0A139I8M8</accession>
<evidence type="ECO:0000256" key="1">
    <source>
        <dbReference type="PIRSR" id="PIRSR600250-50"/>
    </source>
</evidence>
<dbReference type="PANTHER" id="PTHR37536:SF1">
    <property type="entry name" value="ASPERGILLOPEPSIN, PUTAITVE (AFU_ORTHOLOGUE AFUA_7G01200)"/>
    <property type="match status" value="1"/>
</dbReference>
<gene>
    <name evidence="3" type="ORF">AC579_652</name>
</gene>
<evidence type="ECO:0000256" key="2">
    <source>
        <dbReference type="SAM" id="SignalP"/>
    </source>
</evidence>
<evidence type="ECO:0008006" key="5">
    <source>
        <dbReference type="Google" id="ProtNLM"/>
    </source>
</evidence>
<dbReference type="GO" id="GO:0006508">
    <property type="term" value="P:proteolysis"/>
    <property type="evidence" value="ECO:0007669"/>
    <property type="project" value="InterPro"/>
</dbReference>
<dbReference type="PANTHER" id="PTHR37536">
    <property type="entry name" value="PUTATIVE (AFU_ORTHOLOGUE AFUA_3G02970)-RELATED"/>
    <property type="match status" value="1"/>
</dbReference>
<dbReference type="InterPro" id="IPR000250">
    <property type="entry name" value="Peptidase_G1"/>
</dbReference>
<dbReference type="GO" id="GO:0070007">
    <property type="term" value="F:glutamic-type endopeptidase activity"/>
    <property type="evidence" value="ECO:0007669"/>
    <property type="project" value="InterPro"/>
</dbReference>
<feature type="chain" id="PRO_5007297258" description="Concanavalin A-like lectin/glucanase" evidence="2">
    <location>
        <begin position="21"/>
        <end position="273"/>
    </location>
</feature>
<evidence type="ECO:0000313" key="3">
    <source>
        <dbReference type="EMBL" id="KXT11101.1"/>
    </source>
</evidence>
<keyword evidence="2" id="KW-0732">Signal</keyword>
<feature type="signal peptide" evidence="2">
    <location>
        <begin position="1"/>
        <end position="20"/>
    </location>
</feature>
<dbReference type="STRING" id="113226.A0A139I8M8"/>
<comment type="caution">
    <text evidence="3">The sequence shown here is derived from an EMBL/GenBank/DDBJ whole genome shotgun (WGS) entry which is preliminary data.</text>
</comment>
<dbReference type="Gene3D" id="2.60.120.700">
    <property type="entry name" value="Peptidase G1"/>
    <property type="match status" value="1"/>
</dbReference>
<feature type="active site" description="Proton acceptor" evidence="1">
    <location>
        <position position="191"/>
    </location>
</feature>
<dbReference type="EMBL" id="LFZO01000220">
    <property type="protein sequence ID" value="KXT11101.1"/>
    <property type="molecule type" value="Genomic_DNA"/>
</dbReference>
<dbReference type="InterPro" id="IPR038656">
    <property type="entry name" value="Peptidase_G1_sf"/>
</dbReference>
<sequence>MKLIFAAVTSLLGAVSRAAAGDYYRNDTSESQRQVAYGKQTRHHPKHKIFKNWAGAVKHGHEIGEVIARMNVPWIPAPNDGQGYGMAAWVGIDGTSGCKSLLQTGIDWYKHKDGTVKYKAWYEWYPESSEDSWVEIHPGDTIEMHVKANSKTSGSFSIINRSLGQHHTETFDAPPEGVPKLCRKTAEWIIETATEDYYISQVPHSRLAGFPDFGSIQFTSTRLLGRHGWGSAKGADIIDVRPPGMVTLTKCGTSGIGTVQCDYVGPVGGAPGH</sequence>
<protein>
    <recommendedName>
        <fullName evidence="5">Concanavalin A-like lectin/glucanase</fullName>
    </recommendedName>
</protein>
<dbReference type="SUPFAM" id="SSF49899">
    <property type="entry name" value="Concanavalin A-like lectins/glucanases"/>
    <property type="match status" value="1"/>
</dbReference>
<organism evidence="3 4">
    <name type="scientific">Pseudocercospora musae</name>
    <dbReference type="NCBI Taxonomy" id="113226"/>
    <lineage>
        <taxon>Eukaryota</taxon>
        <taxon>Fungi</taxon>
        <taxon>Dikarya</taxon>
        <taxon>Ascomycota</taxon>
        <taxon>Pezizomycotina</taxon>
        <taxon>Dothideomycetes</taxon>
        <taxon>Dothideomycetidae</taxon>
        <taxon>Mycosphaerellales</taxon>
        <taxon>Mycosphaerellaceae</taxon>
        <taxon>Pseudocercospora</taxon>
    </lineage>
</organism>
<proteinExistence type="predicted"/>
<name>A0A139I8M8_9PEZI</name>
<dbReference type="AlphaFoldDB" id="A0A139I8M8"/>
<dbReference type="Pfam" id="PF01828">
    <property type="entry name" value="Peptidase_A4"/>
    <property type="match status" value="1"/>
</dbReference>
<keyword evidence="4" id="KW-1185">Reference proteome</keyword>
<dbReference type="PRINTS" id="PR00977">
    <property type="entry name" value="SCYTLDPTASE"/>
</dbReference>
<dbReference type="OrthoDB" id="2862635at2759"/>